<name>A0ABW7HTW8_9ACTN</name>
<dbReference type="RefSeq" id="WP_279951820.1">
    <property type="nucleotide sequence ID" value="NZ_BAABEN010000038.1"/>
</dbReference>
<evidence type="ECO:0000313" key="2">
    <source>
        <dbReference type="EMBL" id="MFH0249287.1"/>
    </source>
</evidence>
<dbReference type="InterPro" id="IPR036689">
    <property type="entry name" value="ESAT-6-like_sf"/>
</dbReference>
<evidence type="ECO:0000313" key="3">
    <source>
        <dbReference type="Proteomes" id="UP001607069"/>
    </source>
</evidence>
<protein>
    <submittedName>
        <fullName evidence="2">Uncharacterized protein</fullName>
    </submittedName>
</protein>
<sequence>MSFADEWTTSGTGPAAGMRLNGWQAEHGTSEAASLPDLDISTAALRGLSKEMGTLHGRMTTALTNLEQAHTGLTTATKGFACTAELKKVRGSWEDRLRDVRNECERLQTAFTKAAEAHDKNEDNTKQEMSSLSPGPSWREDRPNSPITNFS</sequence>
<keyword evidence="3" id="KW-1185">Reference proteome</keyword>
<reference evidence="2 3" key="1">
    <citation type="submission" date="2024-10" db="EMBL/GenBank/DDBJ databases">
        <authorList>
            <person name="Cho J.-C."/>
        </authorList>
    </citation>
    <scope>NUCLEOTIDE SEQUENCE [LARGE SCALE GENOMIC DNA]</scope>
    <source>
        <strain evidence="2 3">KCTC29696</strain>
    </source>
</reference>
<dbReference type="Proteomes" id="UP001607069">
    <property type="component" value="Unassembled WGS sequence"/>
</dbReference>
<gene>
    <name evidence="2" type="ORF">ACG5V6_13805</name>
</gene>
<evidence type="ECO:0000256" key="1">
    <source>
        <dbReference type="SAM" id="MobiDB-lite"/>
    </source>
</evidence>
<dbReference type="Gene3D" id="1.10.287.1060">
    <property type="entry name" value="ESAT-6-like"/>
    <property type="match status" value="1"/>
</dbReference>
<dbReference type="SUPFAM" id="SSF140453">
    <property type="entry name" value="EsxAB dimer-like"/>
    <property type="match status" value="1"/>
</dbReference>
<comment type="caution">
    <text evidence="2">The sequence shown here is derived from an EMBL/GenBank/DDBJ whole genome shotgun (WGS) entry which is preliminary data.</text>
</comment>
<organism evidence="2 3">
    <name type="scientific">Streptomyces chitinivorans</name>
    <dbReference type="NCBI Taxonomy" id="1257027"/>
    <lineage>
        <taxon>Bacteria</taxon>
        <taxon>Bacillati</taxon>
        <taxon>Actinomycetota</taxon>
        <taxon>Actinomycetes</taxon>
        <taxon>Kitasatosporales</taxon>
        <taxon>Streptomycetaceae</taxon>
        <taxon>Streptomyces</taxon>
    </lineage>
</organism>
<accession>A0ABW7HTW8</accession>
<dbReference type="EMBL" id="JBIHMK010000045">
    <property type="protein sequence ID" value="MFH0249287.1"/>
    <property type="molecule type" value="Genomic_DNA"/>
</dbReference>
<feature type="region of interest" description="Disordered" evidence="1">
    <location>
        <begin position="113"/>
        <end position="151"/>
    </location>
</feature>
<feature type="compositionally biased region" description="Basic and acidic residues" evidence="1">
    <location>
        <begin position="115"/>
        <end position="126"/>
    </location>
</feature>
<proteinExistence type="predicted"/>